<dbReference type="SMART" id="SM00448">
    <property type="entry name" value="REC"/>
    <property type="match status" value="1"/>
</dbReference>
<dbReference type="RefSeq" id="WP_004611621.1">
    <property type="nucleotide sequence ID" value="NZ_CP012098.1"/>
</dbReference>
<evidence type="ECO:0000259" key="8">
    <source>
        <dbReference type="PROSITE" id="PS50110"/>
    </source>
</evidence>
<dbReference type="Gene3D" id="3.40.50.2300">
    <property type="match status" value="1"/>
</dbReference>
<keyword evidence="6" id="KW-0597">Phosphoprotein</keyword>
<evidence type="ECO:0000256" key="6">
    <source>
        <dbReference type="PROSITE-ProRule" id="PRU00169"/>
    </source>
</evidence>
<keyword evidence="2" id="KW-0805">Transcription regulation</keyword>
<keyword evidence="3 7" id="KW-0238">DNA-binding</keyword>
<dbReference type="InterPro" id="IPR036388">
    <property type="entry name" value="WH-like_DNA-bd_sf"/>
</dbReference>
<dbReference type="Pfam" id="PF00486">
    <property type="entry name" value="Trans_reg_C"/>
    <property type="match status" value="1"/>
</dbReference>
<evidence type="ECO:0000256" key="7">
    <source>
        <dbReference type="PROSITE-ProRule" id="PRU01091"/>
    </source>
</evidence>
<dbReference type="GO" id="GO:0005829">
    <property type="term" value="C:cytosol"/>
    <property type="evidence" value="ECO:0007669"/>
    <property type="project" value="TreeGrafter"/>
</dbReference>
<evidence type="ECO:0000259" key="9">
    <source>
        <dbReference type="PROSITE" id="PS51755"/>
    </source>
</evidence>
<accession>A0A1Q2C638</accession>
<organism evidence="10 11">
    <name type="scientific">Anaerostipes hadrus</name>
    <dbReference type="NCBI Taxonomy" id="649756"/>
    <lineage>
        <taxon>Bacteria</taxon>
        <taxon>Bacillati</taxon>
        <taxon>Bacillota</taxon>
        <taxon>Clostridia</taxon>
        <taxon>Lachnospirales</taxon>
        <taxon>Lachnospiraceae</taxon>
        <taxon>Anaerostipes</taxon>
    </lineage>
</organism>
<dbReference type="Proteomes" id="UP000188159">
    <property type="component" value="Chromosome"/>
</dbReference>
<dbReference type="PROSITE" id="PS50110">
    <property type="entry name" value="RESPONSE_REGULATORY"/>
    <property type="match status" value="1"/>
</dbReference>
<dbReference type="Gene3D" id="1.10.10.10">
    <property type="entry name" value="Winged helix-like DNA-binding domain superfamily/Winged helix DNA-binding domain"/>
    <property type="match status" value="1"/>
</dbReference>
<evidence type="ECO:0000256" key="3">
    <source>
        <dbReference type="ARBA" id="ARBA00023125"/>
    </source>
</evidence>
<feature type="DNA-binding region" description="OmpR/PhoB-type" evidence="7">
    <location>
        <begin position="127"/>
        <end position="225"/>
    </location>
</feature>
<evidence type="ECO:0000256" key="1">
    <source>
        <dbReference type="ARBA" id="ARBA00018672"/>
    </source>
</evidence>
<gene>
    <name evidence="10" type="ORF">DO83_05740</name>
</gene>
<evidence type="ECO:0000313" key="11">
    <source>
        <dbReference type="Proteomes" id="UP000188159"/>
    </source>
</evidence>
<feature type="domain" description="Response regulatory" evidence="8">
    <location>
        <begin position="6"/>
        <end position="117"/>
    </location>
</feature>
<comment type="function">
    <text evidence="5">May play the central regulatory role in sporulation. It may be an element of the effector pathway responsible for the activation of sporulation genes in response to nutritional stress. Spo0A may act in concert with spo0H (a sigma factor) to control the expression of some genes that are critical to the sporulation process.</text>
</comment>
<dbReference type="InterPro" id="IPR039420">
    <property type="entry name" value="WalR-like"/>
</dbReference>
<evidence type="ECO:0000313" key="10">
    <source>
        <dbReference type="EMBL" id="AQP39145.1"/>
    </source>
</evidence>
<dbReference type="CDD" id="cd17574">
    <property type="entry name" value="REC_OmpR"/>
    <property type="match status" value="1"/>
</dbReference>
<dbReference type="GO" id="GO:0006355">
    <property type="term" value="P:regulation of DNA-templated transcription"/>
    <property type="evidence" value="ECO:0007669"/>
    <property type="project" value="InterPro"/>
</dbReference>
<sequence>MILNPKLLIVDDERGIVDMIQSYFQTQYDILTAYSGQEALKKVACKPDLILLDINMPGMDGLTVCQQIREHIACPILFLTARIESSDKIIGFQAGADDYIVKPFDLDELGARIAAHLRREQRRQNNSAVRFFGELILDYSARTVTINNLNIPLSKREFEIVELLSLNAGQVFDRERIYELVWGLDGDGNSDTIMEHIRKIRAKFAAHTLHNYIETVWGCGYRWNA</sequence>
<dbReference type="CDD" id="cd00383">
    <property type="entry name" value="trans_reg_C"/>
    <property type="match status" value="1"/>
</dbReference>
<dbReference type="PANTHER" id="PTHR48111">
    <property type="entry name" value="REGULATOR OF RPOS"/>
    <property type="match status" value="1"/>
</dbReference>
<name>A0A1Q2C638_ANAHA</name>
<dbReference type="SMART" id="SM00862">
    <property type="entry name" value="Trans_reg_C"/>
    <property type="match status" value="1"/>
</dbReference>
<dbReference type="GO" id="GO:0000156">
    <property type="term" value="F:phosphorelay response regulator activity"/>
    <property type="evidence" value="ECO:0007669"/>
    <property type="project" value="TreeGrafter"/>
</dbReference>
<proteinExistence type="predicted"/>
<protein>
    <recommendedName>
        <fullName evidence="1">Stage 0 sporulation protein A homolog</fullName>
    </recommendedName>
</protein>
<dbReference type="GO" id="GO:0032993">
    <property type="term" value="C:protein-DNA complex"/>
    <property type="evidence" value="ECO:0007669"/>
    <property type="project" value="TreeGrafter"/>
</dbReference>
<keyword evidence="4" id="KW-0804">Transcription</keyword>
<feature type="domain" description="OmpR/PhoB-type" evidence="9">
    <location>
        <begin position="127"/>
        <end position="225"/>
    </location>
</feature>
<dbReference type="InterPro" id="IPR001789">
    <property type="entry name" value="Sig_transdc_resp-reg_receiver"/>
</dbReference>
<dbReference type="PROSITE" id="PS51755">
    <property type="entry name" value="OMPR_PHOB"/>
    <property type="match status" value="1"/>
</dbReference>
<dbReference type="GO" id="GO:0000976">
    <property type="term" value="F:transcription cis-regulatory region binding"/>
    <property type="evidence" value="ECO:0007669"/>
    <property type="project" value="TreeGrafter"/>
</dbReference>
<dbReference type="SUPFAM" id="SSF52172">
    <property type="entry name" value="CheY-like"/>
    <property type="match status" value="1"/>
</dbReference>
<dbReference type="PANTHER" id="PTHR48111:SF2">
    <property type="entry name" value="RESPONSE REGULATOR SAER"/>
    <property type="match status" value="1"/>
</dbReference>
<dbReference type="AlphaFoldDB" id="A0A1Q2C638"/>
<dbReference type="InterPro" id="IPR011006">
    <property type="entry name" value="CheY-like_superfamily"/>
</dbReference>
<dbReference type="EMBL" id="CP012098">
    <property type="protein sequence ID" value="AQP39145.1"/>
    <property type="molecule type" value="Genomic_DNA"/>
</dbReference>
<reference evidence="10 11" key="1">
    <citation type="journal article" date="2016" name="Sci. Rep.">
        <title>Accelerated dysbiosis of gut microbiota during aggravation of DSS-induced colitis by a butyrate-producing bacterium.</title>
        <authorList>
            <person name="Zhang Q."/>
            <person name="Wu Y."/>
            <person name="Wang J."/>
            <person name="Wu G."/>
            <person name="Long W."/>
            <person name="Xue Z."/>
            <person name="Wang L."/>
            <person name="Zhang X."/>
            <person name="Pang X."/>
            <person name="Zhao Y."/>
            <person name="Zhao L."/>
            <person name="Zhang C."/>
        </authorList>
    </citation>
    <scope>NUCLEOTIDE SEQUENCE [LARGE SCALE GENOMIC DNA]</scope>
    <source>
        <strain evidence="10 11">BPB5</strain>
    </source>
</reference>
<dbReference type="InterPro" id="IPR001867">
    <property type="entry name" value="OmpR/PhoB-type_DNA-bd"/>
</dbReference>
<evidence type="ECO:0000256" key="4">
    <source>
        <dbReference type="ARBA" id="ARBA00023163"/>
    </source>
</evidence>
<dbReference type="Gene3D" id="6.10.250.690">
    <property type="match status" value="1"/>
</dbReference>
<dbReference type="Pfam" id="PF00072">
    <property type="entry name" value="Response_reg"/>
    <property type="match status" value="1"/>
</dbReference>
<feature type="modified residue" description="4-aspartylphosphate" evidence="6">
    <location>
        <position position="53"/>
    </location>
</feature>
<evidence type="ECO:0000256" key="5">
    <source>
        <dbReference type="ARBA" id="ARBA00024867"/>
    </source>
</evidence>
<evidence type="ECO:0000256" key="2">
    <source>
        <dbReference type="ARBA" id="ARBA00023015"/>
    </source>
</evidence>